<dbReference type="Proteomes" id="UP001597343">
    <property type="component" value="Unassembled WGS sequence"/>
</dbReference>
<keyword evidence="3" id="KW-1185">Reference proteome</keyword>
<dbReference type="InterPro" id="IPR010982">
    <property type="entry name" value="Lambda_DNA-bd_dom_sf"/>
</dbReference>
<dbReference type="SUPFAM" id="SSF48452">
    <property type="entry name" value="TPR-like"/>
    <property type="match status" value="2"/>
</dbReference>
<dbReference type="InterPro" id="IPR001387">
    <property type="entry name" value="Cro/C1-type_HTH"/>
</dbReference>
<dbReference type="InterPro" id="IPR053163">
    <property type="entry name" value="HTH-type_regulator_Rgg"/>
</dbReference>
<dbReference type="InterPro" id="IPR019734">
    <property type="entry name" value="TPR_rpt"/>
</dbReference>
<dbReference type="Pfam" id="PF01381">
    <property type="entry name" value="HTH_3"/>
    <property type="match status" value="1"/>
</dbReference>
<dbReference type="SUPFAM" id="SSF47413">
    <property type="entry name" value="lambda repressor-like DNA-binding domains"/>
    <property type="match status" value="1"/>
</dbReference>
<comment type="caution">
    <text evidence="2">The sequence shown here is derived from an EMBL/GenBank/DDBJ whole genome shotgun (WGS) entry which is preliminary data.</text>
</comment>
<dbReference type="Gene3D" id="1.25.40.10">
    <property type="entry name" value="Tetratricopeptide repeat domain"/>
    <property type="match status" value="1"/>
</dbReference>
<sequence length="423" mass="48309">MKDCSQETLGLRIRRLRLEKGMTQGELADRFVTISMISQVESGKSIPSVELIQHLAQRLQISMHELMSDKVDQMESSWQHQLAKAYLLAQLAAEAETIFNRLLASEDRSQAQQIELMIDLAESLYLQKKNDQALQLLRPLLAKLEQVRYEVQMLRRIHYVMGNVFYQIQKLQHAYYHYRRAYDLSLSYPNFDELAARISYQIGITLQLQDDHPEAARYLERAYQFYSCTDNWFLLASVLFAQGVAHKGLQEHQQARDLMIQALNLFQAADQVEQAYLVRRTIAFAITTQESPHSAIQELLACLRFAQQNDLHSFSAGVFAEIAEIQIQEGNLADARSSLASAQQIIWENDLLSTQEAAKCYKIDAQLQLLVQNYSAALENASKSLNIFTTNGSQAERVESLQIAHKAFQEQFDRPEADAGAIE</sequence>
<dbReference type="CDD" id="cd00093">
    <property type="entry name" value="HTH_XRE"/>
    <property type="match status" value="1"/>
</dbReference>
<dbReference type="PROSITE" id="PS50943">
    <property type="entry name" value="HTH_CROC1"/>
    <property type="match status" value="1"/>
</dbReference>
<proteinExistence type="predicted"/>
<evidence type="ECO:0000313" key="3">
    <source>
        <dbReference type="Proteomes" id="UP001597343"/>
    </source>
</evidence>
<dbReference type="Pfam" id="PF13424">
    <property type="entry name" value="TPR_12"/>
    <property type="match status" value="1"/>
</dbReference>
<reference evidence="3" key="1">
    <citation type="journal article" date="2019" name="Int. J. Syst. Evol. Microbiol.">
        <title>The Global Catalogue of Microorganisms (GCM) 10K type strain sequencing project: providing services to taxonomists for standard genome sequencing and annotation.</title>
        <authorList>
            <consortium name="The Broad Institute Genomics Platform"/>
            <consortium name="The Broad Institute Genome Sequencing Center for Infectious Disease"/>
            <person name="Wu L."/>
            <person name="Ma J."/>
        </authorList>
    </citation>
    <scope>NUCLEOTIDE SEQUENCE [LARGE SCALE GENOMIC DNA]</scope>
    <source>
        <strain evidence="3">CGMCC 1.13574</strain>
    </source>
</reference>
<dbReference type="SMART" id="SM00530">
    <property type="entry name" value="HTH_XRE"/>
    <property type="match status" value="1"/>
</dbReference>
<protein>
    <submittedName>
        <fullName evidence="2">Tetratricopeptide repeat protein</fullName>
    </submittedName>
</protein>
<feature type="domain" description="HTH cro/C1-type" evidence="1">
    <location>
        <begin position="13"/>
        <end position="66"/>
    </location>
</feature>
<evidence type="ECO:0000259" key="1">
    <source>
        <dbReference type="PROSITE" id="PS50943"/>
    </source>
</evidence>
<dbReference type="InterPro" id="IPR011990">
    <property type="entry name" value="TPR-like_helical_dom_sf"/>
</dbReference>
<organism evidence="2 3">
    <name type="scientific">Tumebacillus lipolyticus</name>
    <dbReference type="NCBI Taxonomy" id="1280370"/>
    <lineage>
        <taxon>Bacteria</taxon>
        <taxon>Bacillati</taxon>
        <taxon>Bacillota</taxon>
        <taxon>Bacilli</taxon>
        <taxon>Bacillales</taxon>
        <taxon>Alicyclobacillaceae</taxon>
        <taxon>Tumebacillus</taxon>
    </lineage>
</organism>
<evidence type="ECO:0000313" key="2">
    <source>
        <dbReference type="EMBL" id="MFD2171157.1"/>
    </source>
</evidence>
<gene>
    <name evidence="2" type="ORF">ACFSOY_14410</name>
</gene>
<dbReference type="EMBL" id="JBHUIO010000009">
    <property type="protein sequence ID" value="MFD2171157.1"/>
    <property type="molecule type" value="Genomic_DNA"/>
</dbReference>
<dbReference type="PANTHER" id="PTHR37038:SF14">
    <property type="entry name" value="TRANSCRIPTIONAL ACTIVATOR"/>
    <property type="match status" value="1"/>
</dbReference>
<dbReference type="SMART" id="SM00028">
    <property type="entry name" value="TPR"/>
    <property type="match status" value="5"/>
</dbReference>
<dbReference type="PANTHER" id="PTHR37038">
    <property type="entry name" value="TRANSCRIPTIONAL REGULATOR-RELATED"/>
    <property type="match status" value="1"/>
</dbReference>
<name>A0ABW4ZYW9_9BACL</name>
<accession>A0ABW4ZYW9</accession>
<dbReference type="RefSeq" id="WP_386047736.1">
    <property type="nucleotide sequence ID" value="NZ_JBHUIO010000009.1"/>
</dbReference>